<accession>A0ABY9HJV5</accession>
<organism evidence="2 3">
    <name type="scientific">Streptomyces castrisilvae</name>
    <dbReference type="NCBI Taxonomy" id="3033811"/>
    <lineage>
        <taxon>Bacteria</taxon>
        <taxon>Bacillati</taxon>
        <taxon>Actinomycetota</taxon>
        <taxon>Actinomycetes</taxon>
        <taxon>Kitasatosporales</taxon>
        <taxon>Streptomycetaceae</taxon>
        <taxon>Streptomyces</taxon>
    </lineage>
</organism>
<name>A0ABY9HJV5_9ACTN</name>
<dbReference type="PANTHER" id="PTHR37305">
    <property type="entry name" value="INTEGRAL MEMBRANE PROTEIN-RELATED"/>
    <property type="match status" value="1"/>
</dbReference>
<keyword evidence="3" id="KW-1185">Reference proteome</keyword>
<feature type="transmembrane region" description="Helical" evidence="1">
    <location>
        <begin position="258"/>
        <end position="282"/>
    </location>
</feature>
<feature type="transmembrane region" description="Helical" evidence="1">
    <location>
        <begin position="213"/>
        <end position="238"/>
    </location>
</feature>
<keyword evidence="1" id="KW-1133">Transmembrane helix</keyword>
<dbReference type="Pfam" id="PF12730">
    <property type="entry name" value="ABC2_membrane_4"/>
    <property type="match status" value="1"/>
</dbReference>
<evidence type="ECO:0000313" key="2">
    <source>
        <dbReference type="EMBL" id="WLQ33841.1"/>
    </source>
</evidence>
<reference evidence="2 3" key="1">
    <citation type="submission" date="2023-03" db="EMBL/GenBank/DDBJ databases">
        <title>Isolation and description of six Streptomyces strains from soil environments, able to metabolize different microbial glucans.</title>
        <authorList>
            <person name="Widen T."/>
            <person name="Larsbrink J."/>
        </authorList>
    </citation>
    <scope>NUCLEOTIDE SEQUENCE [LARGE SCALE GENOMIC DNA]</scope>
    <source>
        <strain evidence="2 3">Mut1</strain>
    </source>
</reference>
<dbReference type="Proteomes" id="UP001239522">
    <property type="component" value="Chromosome"/>
</dbReference>
<feature type="transmembrane region" description="Helical" evidence="1">
    <location>
        <begin position="136"/>
        <end position="164"/>
    </location>
</feature>
<gene>
    <name evidence="2" type="ORF">P8A18_10455</name>
</gene>
<sequence length="292" mass="30071">MSTAADLAAAPEAPGYHARRTLPLRVEAVRQLRRRRTLLMGGVLAALPFILITAFAIGGTPDGGPGGADRVTLMDTATASAANFAATCLFVSAGFLLVIPVALFCGDTVASEASWSSLRYLLAAPVPRARLLWSKLVVALGFSLAAMVLLPLVALAAGAAAYGWGPLELPTGGALAAGDAVPRLALVVAFVFVSQLVTAGLAFWLSTKTDAPLGAVGGAVGLTIVGNVLDAVTALGSWREFLPAHWQFAWADALQPGIEWGGMVKGAAVSVTYALILFALAFRGFSRKDIVS</sequence>
<feature type="transmembrane region" description="Helical" evidence="1">
    <location>
        <begin position="81"/>
        <end position="105"/>
    </location>
</feature>
<feature type="transmembrane region" description="Helical" evidence="1">
    <location>
        <begin position="184"/>
        <end position="206"/>
    </location>
</feature>
<dbReference type="PANTHER" id="PTHR37305:SF1">
    <property type="entry name" value="MEMBRANE PROTEIN"/>
    <property type="match status" value="1"/>
</dbReference>
<evidence type="ECO:0000256" key="1">
    <source>
        <dbReference type="SAM" id="Phobius"/>
    </source>
</evidence>
<keyword evidence="1" id="KW-0812">Transmembrane</keyword>
<evidence type="ECO:0000313" key="3">
    <source>
        <dbReference type="Proteomes" id="UP001239522"/>
    </source>
</evidence>
<dbReference type="EMBL" id="CP120997">
    <property type="protein sequence ID" value="WLQ33841.1"/>
    <property type="molecule type" value="Genomic_DNA"/>
</dbReference>
<feature type="transmembrane region" description="Helical" evidence="1">
    <location>
        <begin position="38"/>
        <end position="61"/>
    </location>
</feature>
<protein>
    <submittedName>
        <fullName evidence="2">ABC transporter permease</fullName>
    </submittedName>
</protein>
<proteinExistence type="predicted"/>
<dbReference type="RefSeq" id="WP_306053625.1">
    <property type="nucleotide sequence ID" value="NZ_CP120997.1"/>
</dbReference>
<keyword evidence="1" id="KW-0472">Membrane</keyword>